<evidence type="ECO:0000256" key="3">
    <source>
        <dbReference type="SAM" id="MobiDB-lite"/>
    </source>
</evidence>
<evidence type="ECO:0000256" key="2">
    <source>
        <dbReference type="ARBA" id="ARBA00023186"/>
    </source>
</evidence>
<dbReference type="EMBL" id="BRXU01000017">
    <property type="protein sequence ID" value="GLC57017.1"/>
    <property type="molecule type" value="Genomic_DNA"/>
</dbReference>
<dbReference type="SUPFAM" id="SSF109910">
    <property type="entry name" value="YgfY-like"/>
    <property type="match status" value="1"/>
</dbReference>
<dbReference type="OrthoDB" id="284292at2759"/>
<sequence>MLKRAATTFGAAWAPRAAAVCSLPSTSYSSGPSTSPANDEAVSEERRRGVVNKLLYRSKQRGFLELDLLIGLWAETNIPKMNMGQLNQMAQVLDEENPDLFKWLTGQLQPPERMTQNAVFGAIRNHVTQQLLDSPVAARAAAGRDWVRGWDDSWRGANQQPPAEPQANKQ</sequence>
<dbReference type="GO" id="GO:0006121">
    <property type="term" value="P:mitochondrial electron transport, succinate to ubiquinone"/>
    <property type="evidence" value="ECO:0007669"/>
    <property type="project" value="TreeGrafter"/>
</dbReference>
<evidence type="ECO:0000256" key="1">
    <source>
        <dbReference type="ARBA" id="ARBA00023128"/>
    </source>
</evidence>
<dbReference type="GO" id="GO:0006099">
    <property type="term" value="P:tricarboxylic acid cycle"/>
    <property type="evidence" value="ECO:0007669"/>
    <property type="project" value="TreeGrafter"/>
</dbReference>
<evidence type="ECO:0000313" key="4">
    <source>
        <dbReference type="EMBL" id="GLC57017.1"/>
    </source>
</evidence>
<dbReference type="Gene3D" id="1.10.150.250">
    <property type="entry name" value="Flavinator of succinate dehydrogenase"/>
    <property type="match status" value="1"/>
</dbReference>
<feature type="compositionally biased region" description="Polar residues" evidence="3">
    <location>
        <begin position="156"/>
        <end position="170"/>
    </location>
</feature>
<dbReference type="Pfam" id="PF03937">
    <property type="entry name" value="Sdh5"/>
    <property type="match status" value="1"/>
</dbReference>
<feature type="region of interest" description="Disordered" evidence="3">
    <location>
        <begin position="24"/>
        <end position="44"/>
    </location>
</feature>
<proteinExistence type="predicted"/>
<name>A0A9W6BRR0_9CHLO</name>
<feature type="region of interest" description="Disordered" evidence="3">
    <location>
        <begin position="150"/>
        <end position="170"/>
    </location>
</feature>
<dbReference type="InterPro" id="IPR005631">
    <property type="entry name" value="SDH"/>
</dbReference>
<keyword evidence="1" id="KW-0496">Mitochondrion</keyword>
<evidence type="ECO:0008006" key="6">
    <source>
        <dbReference type="Google" id="ProtNLM"/>
    </source>
</evidence>
<keyword evidence="2" id="KW-0143">Chaperone</keyword>
<dbReference type="GO" id="GO:0034553">
    <property type="term" value="P:mitochondrial respiratory chain complex II assembly"/>
    <property type="evidence" value="ECO:0007669"/>
    <property type="project" value="TreeGrafter"/>
</dbReference>
<comment type="caution">
    <text evidence="4">The sequence shown here is derived from an EMBL/GenBank/DDBJ whole genome shotgun (WGS) entry which is preliminary data.</text>
</comment>
<feature type="compositionally biased region" description="Low complexity" evidence="3">
    <location>
        <begin position="24"/>
        <end position="36"/>
    </location>
</feature>
<reference evidence="4 5" key="1">
    <citation type="journal article" date="2023" name="Commun. Biol.">
        <title>Reorganization of the ancestral sex-determining regions during the evolution of trioecy in Pleodorina starrii.</title>
        <authorList>
            <person name="Takahashi K."/>
            <person name="Suzuki S."/>
            <person name="Kawai-Toyooka H."/>
            <person name="Yamamoto K."/>
            <person name="Hamaji T."/>
            <person name="Ootsuki R."/>
            <person name="Yamaguchi H."/>
            <person name="Kawachi M."/>
            <person name="Higashiyama T."/>
            <person name="Nozaki H."/>
        </authorList>
    </citation>
    <scope>NUCLEOTIDE SEQUENCE [LARGE SCALE GENOMIC DNA]</scope>
    <source>
        <strain evidence="4 5">NIES-4479</strain>
    </source>
</reference>
<dbReference type="PANTHER" id="PTHR12469:SF2">
    <property type="entry name" value="SUCCINATE DEHYDROGENASE ASSEMBLY FACTOR 2, MITOCHONDRIAL"/>
    <property type="match status" value="1"/>
</dbReference>
<dbReference type="AlphaFoldDB" id="A0A9W6BRR0"/>
<protein>
    <recommendedName>
        <fullName evidence="6">Succinate dehydrogenase assembly factor 2, mitochondrial</fullName>
    </recommendedName>
</protein>
<dbReference type="InterPro" id="IPR036714">
    <property type="entry name" value="SDH_sf"/>
</dbReference>
<dbReference type="GO" id="GO:0005739">
    <property type="term" value="C:mitochondrion"/>
    <property type="evidence" value="ECO:0007669"/>
    <property type="project" value="TreeGrafter"/>
</dbReference>
<dbReference type="FunFam" id="1.10.150.250:FF:000004">
    <property type="entry name" value="Succinate dehydrogenase assembly factor 2, mitochondrial"/>
    <property type="match status" value="1"/>
</dbReference>
<organism evidence="4 5">
    <name type="scientific">Pleodorina starrii</name>
    <dbReference type="NCBI Taxonomy" id="330485"/>
    <lineage>
        <taxon>Eukaryota</taxon>
        <taxon>Viridiplantae</taxon>
        <taxon>Chlorophyta</taxon>
        <taxon>core chlorophytes</taxon>
        <taxon>Chlorophyceae</taxon>
        <taxon>CS clade</taxon>
        <taxon>Chlamydomonadales</taxon>
        <taxon>Volvocaceae</taxon>
        <taxon>Pleodorina</taxon>
    </lineage>
</organism>
<evidence type="ECO:0000313" key="5">
    <source>
        <dbReference type="Proteomes" id="UP001165080"/>
    </source>
</evidence>
<dbReference type="Proteomes" id="UP001165080">
    <property type="component" value="Unassembled WGS sequence"/>
</dbReference>
<accession>A0A9W6BRR0</accession>
<gene>
    <name evidence="4" type="primary">PLEST003182</name>
    <name evidence="4" type="ORF">PLESTB_001173800</name>
</gene>
<dbReference type="PANTHER" id="PTHR12469">
    <property type="entry name" value="PROTEIN EMI5 HOMOLOG, MITOCHONDRIAL"/>
    <property type="match status" value="1"/>
</dbReference>
<keyword evidence="5" id="KW-1185">Reference proteome</keyword>